<sequence length="26" mass="2926">MPFCKACGNNFSNPMISKSYMNTIIL</sequence>
<evidence type="ECO:0000313" key="1">
    <source>
        <dbReference type="EMBL" id="MBX62417.1"/>
    </source>
</evidence>
<dbReference type="AlphaFoldDB" id="A0A2P2Q606"/>
<organism evidence="1">
    <name type="scientific">Rhizophora mucronata</name>
    <name type="common">Asiatic mangrove</name>
    <dbReference type="NCBI Taxonomy" id="61149"/>
    <lineage>
        <taxon>Eukaryota</taxon>
        <taxon>Viridiplantae</taxon>
        <taxon>Streptophyta</taxon>
        <taxon>Embryophyta</taxon>
        <taxon>Tracheophyta</taxon>
        <taxon>Spermatophyta</taxon>
        <taxon>Magnoliopsida</taxon>
        <taxon>eudicotyledons</taxon>
        <taxon>Gunneridae</taxon>
        <taxon>Pentapetalae</taxon>
        <taxon>rosids</taxon>
        <taxon>fabids</taxon>
        <taxon>Malpighiales</taxon>
        <taxon>Rhizophoraceae</taxon>
        <taxon>Rhizophora</taxon>
    </lineage>
</organism>
<dbReference type="EMBL" id="GGEC01081933">
    <property type="protein sequence ID" value="MBX62417.1"/>
    <property type="molecule type" value="Transcribed_RNA"/>
</dbReference>
<accession>A0A2P2Q606</accession>
<reference evidence="1" key="1">
    <citation type="submission" date="2018-02" db="EMBL/GenBank/DDBJ databases">
        <title>Rhizophora mucronata_Transcriptome.</title>
        <authorList>
            <person name="Meera S.P."/>
            <person name="Sreeshan A."/>
            <person name="Augustine A."/>
        </authorList>
    </citation>
    <scope>NUCLEOTIDE SEQUENCE</scope>
    <source>
        <tissue evidence="1">Leaf</tissue>
    </source>
</reference>
<protein>
    <submittedName>
        <fullName evidence="1">Uncharacterized protein</fullName>
    </submittedName>
</protein>
<name>A0A2P2Q606_RHIMU</name>
<proteinExistence type="predicted"/>